<feature type="transmembrane region" description="Helical" evidence="7">
    <location>
        <begin position="149"/>
        <end position="170"/>
    </location>
</feature>
<sequence length="336" mass="39214">MVKKQYAAVDIAKYVSALLVVCIHTFPFIDINEMLNTYFIQTICRLAVPFFFMISGYFLFRKIHNEEEDKDVLKKYLFRLLKIYLIWTVIYLPYTIYNYVQAQSGWMGIFSYLRDFLLNGSYYHLWFLPALMTGTLIVYYLYHKKGMLFTLKIALLLYGIGYLLNIYAPLWEQIPFISFLFSFFTKTMTTARNGFFFAPIFIGIGMLLAKTRRIPCRVAQLAFVISFALLVIEVTLYILTGMMHDLACMYLSLIPATFFLGNCLLTSKIAYKPSYRSLREDSLLIYTVHILFAQPLLSLLPNAHIVVYFLTIACSQIFATLVIRYKERVPLLEHLV</sequence>
<gene>
    <name evidence="10" type="primary">vanT</name>
    <name evidence="9" type="ORF">DXC78_08335</name>
    <name evidence="10" type="ORF">NCTC11087_02076</name>
</gene>
<proteinExistence type="inferred from homology"/>
<dbReference type="Proteomes" id="UP000260721">
    <property type="component" value="Unassembled WGS sequence"/>
</dbReference>
<dbReference type="PANTHER" id="PTHR40074">
    <property type="entry name" value="O-ACETYLTRANSFERASE WECH"/>
    <property type="match status" value="1"/>
</dbReference>
<dbReference type="GO" id="GO:0016853">
    <property type="term" value="F:isomerase activity"/>
    <property type="evidence" value="ECO:0007669"/>
    <property type="project" value="UniProtKB-KW"/>
</dbReference>
<comment type="subcellular location">
    <subcellularLocation>
        <location evidence="1">Cell membrane</location>
        <topology evidence="1">Multi-pass membrane protein</topology>
    </subcellularLocation>
</comment>
<feature type="transmembrane region" description="Helical" evidence="7">
    <location>
        <begin position="190"/>
        <end position="209"/>
    </location>
</feature>
<keyword evidence="11" id="KW-1185">Reference proteome</keyword>
<dbReference type="GO" id="GO:0009246">
    <property type="term" value="P:enterobacterial common antigen biosynthetic process"/>
    <property type="evidence" value="ECO:0007669"/>
    <property type="project" value="TreeGrafter"/>
</dbReference>
<dbReference type="EMBL" id="UHFX01000003">
    <property type="protein sequence ID" value="SUO05140.1"/>
    <property type="molecule type" value="Genomic_DNA"/>
</dbReference>
<dbReference type="GO" id="GO:0005886">
    <property type="term" value="C:plasma membrane"/>
    <property type="evidence" value="ECO:0007669"/>
    <property type="project" value="UniProtKB-SubCell"/>
</dbReference>
<evidence type="ECO:0000256" key="4">
    <source>
        <dbReference type="ARBA" id="ARBA00022692"/>
    </source>
</evidence>
<reference evidence="10 11" key="1">
    <citation type="submission" date="2018-06" db="EMBL/GenBank/DDBJ databases">
        <authorList>
            <consortium name="Pathogen Informatics"/>
            <person name="Doyle S."/>
        </authorList>
    </citation>
    <scope>NUCLEOTIDE SEQUENCE [LARGE SCALE GENOMIC DNA]</scope>
    <source>
        <strain evidence="10 11">NCTC11087</strain>
    </source>
</reference>
<evidence type="ECO:0000256" key="3">
    <source>
        <dbReference type="ARBA" id="ARBA00022475"/>
    </source>
</evidence>
<evidence type="ECO:0000256" key="1">
    <source>
        <dbReference type="ARBA" id="ARBA00004651"/>
    </source>
</evidence>
<feature type="transmembrane region" description="Helical" evidence="7">
    <location>
        <begin position="221"/>
        <end position="243"/>
    </location>
</feature>
<evidence type="ECO:0000256" key="2">
    <source>
        <dbReference type="ARBA" id="ARBA00007400"/>
    </source>
</evidence>
<dbReference type="OrthoDB" id="5808342at2"/>
<evidence type="ECO:0000256" key="6">
    <source>
        <dbReference type="ARBA" id="ARBA00023136"/>
    </source>
</evidence>
<dbReference type="EC" id="5.1.1.-" evidence="10"/>
<evidence type="ECO:0000259" key="8">
    <source>
        <dbReference type="Pfam" id="PF01757"/>
    </source>
</evidence>
<feature type="transmembrane region" description="Helical" evidence="7">
    <location>
        <begin position="81"/>
        <end position="100"/>
    </location>
</feature>
<keyword evidence="3" id="KW-1003">Cell membrane</keyword>
<keyword evidence="4 7" id="KW-0812">Transmembrane</keyword>
<comment type="similarity">
    <text evidence="2">Belongs to the acyltransferase 3 family.</text>
</comment>
<keyword evidence="9" id="KW-0012">Acyltransferase</keyword>
<keyword evidence="9" id="KW-0808">Transferase</keyword>
<feature type="transmembrane region" description="Helical" evidence="7">
    <location>
        <begin position="38"/>
        <end position="60"/>
    </location>
</feature>
<feature type="transmembrane region" description="Helical" evidence="7">
    <location>
        <begin position="306"/>
        <end position="325"/>
    </location>
</feature>
<dbReference type="EMBL" id="QUSK01000017">
    <property type="protein sequence ID" value="RGD76033.1"/>
    <property type="molecule type" value="Genomic_DNA"/>
</dbReference>
<reference evidence="9 12" key="2">
    <citation type="submission" date="2018-08" db="EMBL/GenBank/DDBJ databases">
        <title>A genome reference for cultivated species of the human gut microbiota.</title>
        <authorList>
            <person name="Zou Y."/>
            <person name="Xue W."/>
            <person name="Luo G."/>
        </authorList>
    </citation>
    <scope>NUCLEOTIDE SEQUENCE [LARGE SCALE GENOMIC DNA]</scope>
    <source>
        <strain evidence="9 12">TF08-11</strain>
    </source>
</reference>
<feature type="transmembrane region" description="Helical" evidence="7">
    <location>
        <begin position="283"/>
        <end position="300"/>
    </location>
</feature>
<dbReference type="STRING" id="1123313.GCA_000420345_01483"/>
<dbReference type="InterPro" id="IPR002656">
    <property type="entry name" value="Acyl_transf_3_dom"/>
</dbReference>
<evidence type="ECO:0000256" key="5">
    <source>
        <dbReference type="ARBA" id="ARBA00022989"/>
    </source>
</evidence>
<keyword evidence="6 7" id="KW-0472">Membrane</keyword>
<name>A0A380LRB9_9FIRM</name>
<evidence type="ECO:0000313" key="11">
    <source>
        <dbReference type="Proteomes" id="UP000255523"/>
    </source>
</evidence>
<dbReference type="GO" id="GO:0016413">
    <property type="term" value="F:O-acetyltransferase activity"/>
    <property type="evidence" value="ECO:0007669"/>
    <property type="project" value="TreeGrafter"/>
</dbReference>
<dbReference type="PANTHER" id="PTHR40074:SF2">
    <property type="entry name" value="O-ACETYLTRANSFERASE WECH"/>
    <property type="match status" value="1"/>
</dbReference>
<keyword evidence="10" id="KW-0413">Isomerase</keyword>
<dbReference type="Pfam" id="PF01757">
    <property type="entry name" value="Acyl_transf_3"/>
    <property type="match status" value="1"/>
</dbReference>
<feature type="transmembrane region" description="Helical" evidence="7">
    <location>
        <begin position="7"/>
        <end position="26"/>
    </location>
</feature>
<feature type="domain" description="Acyltransferase 3" evidence="8">
    <location>
        <begin position="7"/>
        <end position="319"/>
    </location>
</feature>
<dbReference type="Proteomes" id="UP000255523">
    <property type="component" value="Unassembled WGS sequence"/>
</dbReference>
<feature type="transmembrane region" description="Helical" evidence="7">
    <location>
        <begin position="249"/>
        <end position="271"/>
    </location>
</feature>
<evidence type="ECO:0000313" key="9">
    <source>
        <dbReference type="EMBL" id="RGD76033.1"/>
    </source>
</evidence>
<evidence type="ECO:0000313" key="12">
    <source>
        <dbReference type="Proteomes" id="UP000260721"/>
    </source>
</evidence>
<dbReference type="AlphaFoldDB" id="A0A380LRB9"/>
<evidence type="ECO:0000313" key="10">
    <source>
        <dbReference type="EMBL" id="SUO05140.1"/>
    </source>
</evidence>
<organism evidence="10 11">
    <name type="scientific">Faecalicoccus pleomorphus</name>
    <dbReference type="NCBI Taxonomy" id="1323"/>
    <lineage>
        <taxon>Bacteria</taxon>
        <taxon>Bacillati</taxon>
        <taxon>Bacillota</taxon>
        <taxon>Erysipelotrichia</taxon>
        <taxon>Erysipelotrichales</taxon>
        <taxon>Erysipelotrichaceae</taxon>
        <taxon>Faecalicoccus</taxon>
    </lineage>
</organism>
<protein>
    <submittedName>
        <fullName evidence="9">Acyltransferase</fullName>
    </submittedName>
    <submittedName>
        <fullName evidence="10">Membrane protein</fullName>
        <ecNumber evidence="10">5.1.1.-</ecNumber>
    </submittedName>
</protein>
<keyword evidence="5 7" id="KW-1133">Transmembrane helix</keyword>
<evidence type="ECO:0000256" key="7">
    <source>
        <dbReference type="SAM" id="Phobius"/>
    </source>
</evidence>
<feature type="transmembrane region" description="Helical" evidence="7">
    <location>
        <begin position="120"/>
        <end position="142"/>
    </location>
</feature>
<dbReference type="RefSeq" id="WP_022790321.1">
    <property type="nucleotide sequence ID" value="NZ_CALCIP010000005.1"/>
</dbReference>
<dbReference type="GeneID" id="77463005"/>
<accession>A0A380LRB9</accession>